<dbReference type="AlphaFoldDB" id="A0A9P6JKW7"/>
<evidence type="ECO:0000313" key="2">
    <source>
        <dbReference type="EMBL" id="KAF9524687.1"/>
    </source>
</evidence>
<accession>A0A9P6JKW7</accession>
<feature type="compositionally biased region" description="Basic residues" evidence="1">
    <location>
        <begin position="223"/>
        <end position="232"/>
    </location>
</feature>
<dbReference type="EMBL" id="MU157895">
    <property type="protein sequence ID" value="KAF9524687.1"/>
    <property type="molecule type" value="Genomic_DNA"/>
</dbReference>
<evidence type="ECO:0000256" key="1">
    <source>
        <dbReference type="SAM" id="MobiDB-lite"/>
    </source>
</evidence>
<organism evidence="2 3">
    <name type="scientific">Crepidotus variabilis</name>
    <dbReference type="NCBI Taxonomy" id="179855"/>
    <lineage>
        <taxon>Eukaryota</taxon>
        <taxon>Fungi</taxon>
        <taxon>Dikarya</taxon>
        <taxon>Basidiomycota</taxon>
        <taxon>Agaricomycotina</taxon>
        <taxon>Agaricomycetes</taxon>
        <taxon>Agaricomycetidae</taxon>
        <taxon>Agaricales</taxon>
        <taxon>Agaricineae</taxon>
        <taxon>Crepidotaceae</taxon>
        <taxon>Crepidotus</taxon>
    </lineage>
</organism>
<reference evidence="2" key="1">
    <citation type="submission" date="2020-11" db="EMBL/GenBank/DDBJ databases">
        <authorList>
            <consortium name="DOE Joint Genome Institute"/>
            <person name="Ahrendt S."/>
            <person name="Riley R."/>
            <person name="Andreopoulos W."/>
            <person name="Labutti K."/>
            <person name="Pangilinan J."/>
            <person name="Ruiz-Duenas F.J."/>
            <person name="Barrasa J.M."/>
            <person name="Sanchez-Garcia M."/>
            <person name="Camarero S."/>
            <person name="Miyauchi S."/>
            <person name="Serrano A."/>
            <person name="Linde D."/>
            <person name="Babiker R."/>
            <person name="Drula E."/>
            <person name="Ayuso-Fernandez I."/>
            <person name="Pacheco R."/>
            <person name="Padilla G."/>
            <person name="Ferreira P."/>
            <person name="Barriuso J."/>
            <person name="Kellner H."/>
            <person name="Castanera R."/>
            <person name="Alfaro M."/>
            <person name="Ramirez L."/>
            <person name="Pisabarro A.G."/>
            <person name="Kuo A."/>
            <person name="Tritt A."/>
            <person name="Lipzen A."/>
            <person name="He G."/>
            <person name="Yan M."/>
            <person name="Ng V."/>
            <person name="Cullen D."/>
            <person name="Martin F."/>
            <person name="Rosso M.-N."/>
            <person name="Henrissat B."/>
            <person name="Hibbett D."/>
            <person name="Martinez A.T."/>
            <person name="Grigoriev I.V."/>
        </authorList>
    </citation>
    <scope>NUCLEOTIDE SEQUENCE</scope>
    <source>
        <strain evidence="2">CBS 506.95</strain>
    </source>
</reference>
<evidence type="ECO:0008006" key="4">
    <source>
        <dbReference type="Google" id="ProtNLM"/>
    </source>
</evidence>
<comment type="caution">
    <text evidence="2">The sequence shown here is derived from an EMBL/GenBank/DDBJ whole genome shotgun (WGS) entry which is preliminary data.</text>
</comment>
<sequence length="264" mass="30033">MSENQYYHKIASPAKAMFQQSLSLAIWESVKDKPTPFAMWDYIKKTFGKKPYIKVIDDFTRLKNFRFDLSEPEAQIAEFTRLYEKIPSYEGEKLLSEALACMILISTLPLRTGNGKDGIAIDSVYQLFLGIWTEEVKDPCSWTLKAMRKGIVSAWNAKFLHVPERDRPAKGTTYFNYDKKGKNSEANKSSAIKLKGSYPQHQQQQQPQQNAPQQQQQGESGTRRRNRQRGKGGKQQQAQLAIGSSTVEETPTRAKAVNSAYRIA</sequence>
<dbReference type="Proteomes" id="UP000807306">
    <property type="component" value="Unassembled WGS sequence"/>
</dbReference>
<evidence type="ECO:0000313" key="3">
    <source>
        <dbReference type="Proteomes" id="UP000807306"/>
    </source>
</evidence>
<feature type="compositionally biased region" description="Low complexity" evidence="1">
    <location>
        <begin position="199"/>
        <end position="220"/>
    </location>
</feature>
<name>A0A9P6JKW7_9AGAR</name>
<dbReference type="OrthoDB" id="10656219at2759"/>
<protein>
    <recommendedName>
        <fullName evidence="4">Gag protein</fullName>
    </recommendedName>
</protein>
<proteinExistence type="predicted"/>
<keyword evidence="3" id="KW-1185">Reference proteome</keyword>
<gene>
    <name evidence="2" type="ORF">CPB83DRAFT_897730</name>
</gene>
<feature type="region of interest" description="Disordered" evidence="1">
    <location>
        <begin position="195"/>
        <end position="264"/>
    </location>
</feature>